<proteinExistence type="predicted"/>
<name>A0A951PSY0_9CYAN</name>
<comment type="caution">
    <text evidence="1">The sequence shown here is derived from an EMBL/GenBank/DDBJ whole genome shotgun (WGS) entry which is preliminary data.</text>
</comment>
<organism evidence="1 2">
    <name type="scientific">Symplocastrum torsivum CPER-KK1</name>
    <dbReference type="NCBI Taxonomy" id="450513"/>
    <lineage>
        <taxon>Bacteria</taxon>
        <taxon>Bacillati</taxon>
        <taxon>Cyanobacteriota</taxon>
        <taxon>Cyanophyceae</taxon>
        <taxon>Oscillatoriophycideae</taxon>
        <taxon>Oscillatoriales</taxon>
        <taxon>Microcoleaceae</taxon>
        <taxon>Symplocastrum</taxon>
    </lineage>
</organism>
<dbReference type="Proteomes" id="UP000753908">
    <property type="component" value="Unassembled WGS sequence"/>
</dbReference>
<dbReference type="EMBL" id="JAHHIF010000055">
    <property type="protein sequence ID" value="MBW4548168.1"/>
    <property type="molecule type" value="Genomic_DNA"/>
</dbReference>
<evidence type="ECO:0000313" key="1">
    <source>
        <dbReference type="EMBL" id="MBW4548168.1"/>
    </source>
</evidence>
<gene>
    <name evidence="1" type="ORF">KME25_27560</name>
</gene>
<protein>
    <submittedName>
        <fullName evidence="1">Uncharacterized protein</fullName>
    </submittedName>
</protein>
<reference evidence="1" key="2">
    <citation type="journal article" date="2022" name="Microbiol. Resour. Announc.">
        <title>Metagenome Sequencing to Explore Phylogenomics of Terrestrial Cyanobacteria.</title>
        <authorList>
            <person name="Ward R.D."/>
            <person name="Stajich J.E."/>
            <person name="Johansen J.R."/>
            <person name="Huntemann M."/>
            <person name="Clum A."/>
            <person name="Foster B."/>
            <person name="Foster B."/>
            <person name="Roux S."/>
            <person name="Palaniappan K."/>
            <person name="Varghese N."/>
            <person name="Mukherjee S."/>
            <person name="Reddy T.B.K."/>
            <person name="Daum C."/>
            <person name="Copeland A."/>
            <person name="Chen I.A."/>
            <person name="Ivanova N.N."/>
            <person name="Kyrpides N.C."/>
            <person name="Shapiro N."/>
            <person name="Eloe-Fadrosh E.A."/>
            <person name="Pietrasiak N."/>
        </authorList>
    </citation>
    <scope>NUCLEOTIDE SEQUENCE</scope>
    <source>
        <strain evidence="1">CPER-KK1</strain>
    </source>
</reference>
<reference evidence="1" key="1">
    <citation type="submission" date="2021-05" db="EMBL/GenBank/DDBJ databases">
        <authorList>
            <person name="Pietrasiak N."/>
            <person name="Ward R."/>
            <person name="Stajich J.E."/>
            <person name="Kurbessoian T."/>
        </authorList>
    </citation>
    <scope>NUCLEOTIDE SEQUENCE</scope>
    <source>
        <strain evidence="1">CPER-KK1</strain>
    </source>
</reference>
<sequence length="157" mass="18629">MTAAVKVQPQGFSVQYPKTHWRVSFVEDTAGKFRFLLSSENFKFEPRDRYRYSNHDAARRAAHCFLELLKRLERSRMKLSILAEIGLLKFPQSPYRCCELWLVIDRERYTWEIVTDSGHCFRSQRWYKQVDTALTKAKAHIDREIAISQIKEVVGWV</sequence>
<accession>A0A951PSY0</accession>
<evidence type="ECO:0000313" key="2">
    <source>
        <dbReference type="Proteomes" id="UP000753908"/>
    </source>
</evidence>
<dbReference type="AlphaFoldDB" id="A0A951PSY0"/>